<proteinExistence type="predicted"/>
<name>A0ABR3NXI8_9TELE</name>
<feature type="region of interest" description="Disordered" evidence="1">
    <location>
        <begin position="103"/>
        <end position="143"/>
    </location>
</feature>
<evidence type="ECO:0000256" key="1">
    <source>
        <dbReference type="SAM" id="MobiDB-lite"/>
    </source>
</evidence>
<gene>
    <name evidence="2" type="ORF">QQF64_000360</name>
</gene>
<evidence type="ECO:0000313" key="2">
    <source>
        <dbReference type="EMBL" id="KAL1281557.1"/>
    </source>
</evidence>
<accession>A0ABR3NXI8</accession>
<reference evidence="2 3" key="1">
    <citation type="submission" date="2023-09" db="EMBL/GenBank/DDBJ databases">
        <authorList>
            <person name="Wang M."/>
        </authorList>
    </citation>
    <scope>NUCLEOTIDE SEQUENCE [LARGE SCALE GENOMIC DNA]</scope>
    <source>
        <strain evidence="2">GT-2023</strain>
        <tissue evidence="2">Liver</tissue>
    </source>
</reference>
<sequence length="165" mass="18241">MEKNQTRWSKATKIERKRLIVHEVTNEEENTVSKLAVWVAPQLCPVEATVAEVTKACRLEVNKASPTTSDKLVQFVRQGGEVPVVPGRSLILERKEGATVSTMSLHEEREDQTAASAVSLKSNNSMRQPPALSDGTVTSDLNLGTLPRTTLLKQSCRRRLETCSQ</sequence>
<feature type="compositionally biased region" description="Polar residues" evidence="1">
    <location>
        <begin position="113"/>
        <end position="127"/>
    </location>
</feature>
<keyword evidence="3" id="KW-1185">Reference proteome</keyword>
<organism evidence="2 3">
    <name type="scientific">Cirrhinus molitorella</name>
    <name type="common">mud carp</name>
    <dbReference type="NCBI Taxonomy" id="172907"/>
    <lineage>
        <taxon>Eukaryota</taxon>
        <taxon>Metazoa</taxon>
        <taxon>Chordata</taxon>
        <taxon>Craniata</taxon>
        <taxon>Vertebrata</taxon>
        <taxon>Euteleostomi</taxon>
        <taxon>Actinopterygii</taxon>
        <taxon>Neopterygii</taxon>
        <taxon>Teleostei</taxon>
        <taxon>Ostariophysi</taxon>
        <taxon>Cypriniformes</taxon>
        <taxon>Cyprinidae</taxon>
        <taxon>Labeoninae</taxon>
        <taxon>Labeonini</taxon>
        <taxon>Cirrhinus</taxon>
    </lineage>
</organism>
<protein>
    <submittedName>
        <fullName evidence="2">Uncharacterized protein</fullName>
    </submittedName>
</protein>
<dbReference type="Proteomes" id="UP001558613">
    <property type="component" value="Unassembled WGS sequence"/>
</dbReference>
<comment type="caution">
    <text evidence="2">The sequence shown here is derived from an EMBL/GenBank/DDBJ whole genome shotgun (WGS) entry which is preliminary data.</text>
</comment>
<evidence type="ECO:0000313" key="3">
    <source>
        <dbReference type="Proteomes" id="UP001558613"/>
    </source>
</evidence>
<dbReference type="EMBL" id="JAYMGO010000001">
    <property type="protein sequence ID" value="KAL1281557.1"/>
    <property type="molecule type" value="Genomic_DNA"/>
</dbReference>